<feature type="transmembrane region" description="Helical" evidence="3">
    <location>
        <begin position="66"/>
        <end position="95"/>
    </location>
</feature>
<gene>
    <name evidence="5" type="ORF">GCM10023258_02510</name>
</gene>
<evidence type="ECO:0000256" key="3">
    <source>
        <dbReference type="SAM" id="Phobius"/>
    </source>
</evidence>
<comment type="caution">
    <text evidence="5">The sequence shown here is derived from an EMBL/GenBank/DDBJ whole genome shotgun (WGS) entry which is preliminary data.</text>
</comment>
<dbReference type="Proteomes" id="UP001500427">
    <property type="component" value="Unassembled WGS sequence"/>
</dbReference>
<evidence type="ECO:0000256" key="2">
    <source>
        <dbReference type="ARBA" id="ARBA00022801"/>
    </source>
</evidence>
<protein>
    <submittedName>
        <fullName evidence="5">Metallophosphoesterase</fullName>
    </submittedName>
</protein>
<dbReference type="InterPro" id="IPR004843">
    <property type="entry name" value="Calcineurin-like_PHP"/>
</dbReference>
<dbReference type="Pfam" id="PF00149">
    <property type="entry name" value="Metallophos"/>
    <property type="match status" value="1"/>
</dbReference>
<keyword evidence="1" id="KW-0479">Metal-binding</keyword>
<evidence type="ECO:0000256" key="1">
    <source>
        <dbReference type="ARBA" id="ARBA00022723"/>
    </source>
</evidence>
<name>A0ABP9J1T4_9MICO</name>
<evidence type="ECO:0000259" key="4">
    <source>
        <dbReference type="Pfam" id="PF00149"/>
    </source>
</evidence>
<evidence type="ECO:0000313" key="6">
    <source>
        <dbReference type="Proteomes" id="UP001500427"/>
    </source>
</evidence>
<feature type="transmembrane region" description="Helical" evidence="3">
    <location>
        <begin position="107"/>
        <end position="127"/>
    </location>
</feature>
<accession>A0ABP9J1T4</accession>
<keyword evidence="6" id="KW-1185">Reference proteome</keyword>
<feature type="domain" description="Calcineurin-like phosphoesterase" evidence="4">
    <location>
        <begin position="152"/>
        <end position="318"/>
    </location>
</feature>
<dbReference type="Gene3D" id="3.60.21.10">
    <property type="match status" value="1"/>
</dbReference>
<dbReference type="CDD" id="cd07385">
    <property type="entry name" value="MPP_YkuE_C"/>
    <property type="match status" value="1"/>
</dbReference>
<evidence type="ECO:0000313" key="5">
    <source>
        <dbReference type="EMBL" id="GAA5016734.1"/>
    </source>
</evidence>
<dbReference type="RefSeq" id="WP_345505605.1">
    <property type="nucleotide sequence ID" value="NZ_BAABIW010000002.1"/>
</dbReference>
<keyword evidence="3" id="KW-0472">Membrane</keyword>
<reference evidence="6" key="1">
    <citation type="journal article" date="2019" name="Int. J. Syst. Evol. Microbiol.">
        <title>The Global Catalogue of Microorganisms (GCM) 10K type strain sequencing project: providing services to taxonomists for standard genome sequencing and annotation.</title>
        <authorList>
            <consortium name="The Broad Institute Genomics Platform"/>
            <consortium name="The Broad Institute Genome Sequencing Center for Infectious Disease"/>
            <person name="Wu L."/>
            <person name="Ma J."/>
        </authorList>
    </citation>
    <scope>NUCLEOTIDE SEQUENCE [LARGE SCALE GENOMIC DNA]</scope>
    <source>
        <strain evidence="6">JCM 17687</strain>
    </source>
</reference>
<dbReference type="InterPro" id="IPR051158">
    <property type="entry name" value="Metallophosphoesterase_sf"/>
</dbReference>
<keyword evidence="3" id="KW-1133">Transmembrane helix</keyword>
<proteinExistence type="predicted"/>
<sequence>MPIFVVLVAVLLALLSLLLHRRLAVAPGWSAPVRRAAGVALALGWACALAGFALQAGVLDPRPVRWVAWAGFTWLALAWYLLLGTALLAVVMLALRATGRAAHRRRVLRVGTPLLVVAALGTTAYGLGEAASPTVTPVTVTRPGLPAELDGLRVALVTDLHVGPVRDAGFTRRVVEQVNAQRPDVVVLGGDLVDGKVSQVADALAPLADLEAPLGTFAVTGNHEFISQEADSWMDHWETLGIDVLRNENVTLTKGSTSFHVAGIHDVTGRGDDAPDPARALDGIPADDLTLFVAHQPVSAQDVQGRGVDLQVSGHTHGGQLWPFRYAVLLQQPVVDGLDAVGDVPVLTSRGAGAWGPPVRVLAPPQIPVVTLRAG</sequence>
<dbReference type="PANTHER" id="PTHR31302">
    <property type="entry name" value="TRANSMEMBRANE PROTEIN WITH METALLOPHOSPHOESTERASE DOMAIN-RELATED"/>
    <property type="match status" value="1"/>
</dbReference>
<dbReference type="InterPro" id="IPR029052">
    <property type="entry name" value="Metallo-depent_PP-like"/>
</dbReference>
<organism evidence="5 6">
    <name type="scientific">Terrabacter aeriphilus</name>
    <dbReference type="NCBI Taxonomy" id="515662"/>
    <lineage>
        <taxon>Bacteria</taxon>
        <taxon>Bacillati</taxon>
        <taxon>Actinomycetota</taxon>
        <taxon>Actinomycetes</taxon>
        <taxon>Micrococcales</taxon>
        <taxon>Intrasporangiaceae</taxon>
        <taxon>Terrabacter</taxon>
    </lineage>
</organism>
<dbReference type="PANTHER" id="PTHR31302:SF31">
    <property type="entry name" value="PHOSPHODIESTERASE YAEI"/>
    <property type="match status" value="1"/>
</dbReference>
<keyword evidence="2" id="KW-0378">Hydrolase</keyword>
<dbReference type="SUPFAM" id="SSF56300">
    <property type="entry name" value="Metallo-dependent phosphatases"/>
    <property type="match status" value="1"/>
</dbReference>
<keyword evidence="3" id="KW-0812">Transmembrane</keyword>
<dbReference type="EMBL" id="BAABIW010000002">
    <property type="protein sequence ID" value="GAA5016734.1"/>
    <property type="molecule type" value="Genomic_DNA"/>
</dbReference>